<dbReference type="InterPro" id="IPR001853">
    <property type="entry name" value="DSBA-like_thioredoxin_dom"/>
</dbReference>
<dbReference type="Proteomes" id="UP000283433">
    <property type="component" value="Unassembled WGS sequence"/>
</dbReference>
<dbReference type="CDD" id="cd03025">
    <property type="entry name" value="DsbA_FrnE_like"/>
    <property type="match status" value="1"/>
</dbReference>
<dbReference type="Gene3D" id="3.40.30.10">
    <property type="entry name" value="Glutaredoxin"/>
    <property type="match status" value="1"/>
</dbReference>
<gene>
    <name evidence="2" type="ORF">BCY91_07720</name>
</gene>
<keyword evidence="3" id="KW-1185">Reference proteome</keyword>
<feature type="domain" description="DSBA-like thioredoxin" evidence="1">
    <location>
        <begin position="11"/>
        <end position="200"/>
    </location>
</feature>
<sequence>MVNNKLAFVYVYDALCGWCYGFSSVMTKLYERYKNQFDFEVLSGGMILGDRVKPIGASADLIQIHIPRIEETAGVTFGQPYLDILKEGTQVQNSEKPSIALAVFKSYHPEQAVLFAADLQKAKYLNGADFEQDEIYVPIAEKFGIRGSEFIGKLHDEKFKQDAYYDFALSKQLQVTGYPAAFIKTGDLNFYMVAKGYADYDTMVLRVENVLKQVSA</sequence>
<reference evidence="2 3" key="1">
    <citation type="submission" date="2016-07" db="EMBL/GenBank/DDBJ databases">
        <title>Genome of Pelobium manganitolerans.</title>
        <authorList>
            <person name="Wu S."/>
            <person name="Wang G."/>
        </authorList>
    </citation>
    <scope>NUCLEOTIDE SEQUENCE [LARGE SCALE GENOMIC DNA]</scope>
    <source>
        <strain evidence="2 3">YS-25</strain>
    </source>
</reference>
<comment type="caution">
    <text evidence="2">The sequence shown here is derived from an EMBL/GenBank/DDBJ whole genome shotgun (WGS) entry which is preliminary data.</text>
</comment>
<evidence type="ECO:0000313" key="3">
    <source>
        <dbReference type="Proteomes" id="UP000283433"/>
    </source>
</evidence>
<dbReference type="InterPro" id="IPR036249">
    <property type="entry name" value="Thioredoxin-like_sf"/>
</dbReference>
<dbReference type="OrthoDB" id="9813770at2"/>
<dbReference type="SUPFAM" id="SSF52833">
    <property type="entry name" value="Thioredoxin-like"/>
    <property type="match status" value="1"/>
</dbReference>
<evidence type="ECO:0000259" key="1">
    <source>
        <dbReference type="Pfam" id="PF01323"/>
    </source>
</evidence>
<dbReference type="AlphaFoldDB" id="A0A419S4D6"/>
<proteinExistence type="predicted"/>
<organism evidence="2 3">
    <name type="scientific">Pelobium manganitolerans</name>
    <dbReference type="NCBI Taxonomy" id="1842495"/>
    <lineage>
        <taxon>Bacteria</taxon>
        <taxon>Pseudomonadati</taxon>
        <taxon>Bacteroidota</taxon>
        <taxon>Sphingobacteriia</taxon>
        <taxon>Sphingobacteriales</taxon>
        <taxon>Sphingobacteriaceae</taxon>
        <taxon>Pelobium</taxon>
    </lineage>
</organism>
<protein>
    <submittedName>
        <fullName evidence="2">Thioredoxin</fullName>
    </submittedName>
</protein>
<evidence type="ECO:0000313" key="2">
    <source>
        <dbReference type="EMBL" id="RKD14365.1"/>
    </source>
</evidence>
<dbReference type="GO" id="GO:0016491">
    <property type="term" value="F:oxidoreductase activity"/>
    <property type="evidence" value="ECO:0007669"/>
    <property type="project" value="InterPro"/>
</dbReference>
<dbReference type="Pfam" id="PF01323">
    <property type="entry name" value="DSBA"/>
    <property type="match status" value="1"/>
</dbReference>
<dbReference type="RefSeq" id="WP_120182365.1">
    <property type="nucleotide sequence ID" value="NZ_MBTA01000026.1"/>
</dbReference>
<accession>A0A419S4D6</accession>
<name>A0A419S4D6_9SPHI</name>
<dbReference type="Gene3D" id="1.10.472.60">
    <property type="entry name" value="putative protein disulfide isomerase domain"/>
    <property type="match status" value="1"/>
</dbReference>
<dbReference type="EMBL" id="MBTA01000026">
    <property type="protein sequence ID" value="RKD14365.1"/>
    <property type="molecule type" value="Genomic_DNA"/>
</dbReference>